<feature type="transmembrane region" description="Helical" evidence="3">
    <location>
        <begin position="134"/>
        <end position="155"/>
    </location>
</feature>
<name>A0A6G0Y0E5_APHCR</name>
<feature type="transmembrane region" description="Helical" evidence="3">
    <location>
        <begin position="176"/>
        <end position="198"/>
    </location>
</feature>
<feature type="domain" description="CSD" evidence="4">
    <location>
        <begin position="3"/>
        <end position="77"/>
    </location>
</feature>
<dbReference type="PRINTS" id="PR00050">
    <property type="entry name" value="COLDSHOCK"/>
</dbReference>
<dbReference type="SUPFAM" id="SSF50249">
    <property type="entry name" value="Nucleic acid-binding proteins"/>
    <property type="match status" value="1"/>
</dbReference>
<dbReference type="CDD" id="cd04458">
    <property type="entry name" value="CSP_CDS"/>
    <property type="match status" value="1"/>
</dbReference>
<dbReference type="PANTHER" id="PTHR46565">
    <property type="entry name" value="COLD SHOCK DOMAIN PROTEIN 2"/>
    <property type="match status" value="1"/>
</dbReference>
<feature type="transmembrane region" description="Helical" evidence="3">
    <location>
        <begin position="100"/>
        <end position="122"/>
    </location>
</feature>
<dbReference type="Proteomes" id="UP000478052">
    <property type="component" value="Unassembled WGS sequence"/>
</dbReference>
<dbReference type="FunFam" id="2.40.50.140:FF:000006">
    <property type="entry name" value="Cold shock protein CspC"/>
    <property type="match status" value="1"/>
</dbReference>
<evidence type="ECO:0000259" key="4">
    <source>
        <dbReference type="PROSITE" id="PS51857"/>
    </source>
</evidence>
<feature type="transmembrane region" description="Helical" evidence="3">
    <location>
        <begin position="64"/>
        <end position="88"/>
    </location>
</feature>
<evidence type="ECO:0000256" key="2">
    <source>
        <dbReference type="ARBA" id="ARBA00022490"/>
    </source>
</evidence>
<evidence type="ECO:0000256" key="1">
    <source>
        <dbReference type="ARBA" id="ARBA00004496"/>
    </source>
</evidence>
<dbReference type="GO" id="GO:0003676">
    <property type="term" value="F:nucleic acid binding"/>
    <property type="evidence" value="ECO:0007669"/>
    <property type="project" value="InterPro"/>
</dbReference>
<dbReference type="InterPro" id="IPR019844">
    <property type="entry name" value="CSD_CS"/>
</dbReference>
<feature type="transmembrane region" description="Helical" evidence="3">
    <location>
        <begin position="204"/>
        <end position="225"/>
    </location>
</feature>
<accession>A0A6G0Y0E5</accession>
<evidence type="ECO:0000313" key="6">
    <source>
        <dbReference type="Proteomes" id="UP000478052"/>
    </source>
</evidence>
<dbReference type="GO" id="GO:0005737">
    <property type="term" value="C:cytoplasm"/>
    <property type="evidence" value="ECO:0007669"/>
    <property type="project" value="UniProtKB-SubCell"/>
</dbReference>
<keyword evidence="2" id="KW-0963">Cytoplasm</keyword>
<dbReference type="InterPro" id="IPR012340">
    <property type="entry name" value="NA-bd_OB-fold"/>
</dbReference>
<dbReference type="EMBL" id="VUJU01007036">
    <property type="protein sequence ID" value="KAF0746895.1"/>
    <property type="molecule type" value="Genomic_DNA"/>
</dbReference>
<reference evidence="5 6" key="1">
    <citation type="submission" date="2019-08" db="EMBL/GenBank/DDBJ databases">
        <title>Whole genome of Aphis craccivora.</title>
        <authorList>
            <person name="Voronova N.V."/>
            <person name="Shulinski R.S."/>
            <person name="Bandarenka Y.V."/>
            <person name="Zhorov D.G."/>
            <person name="Warner D."/>
        </authorList>
    </citation>
    <scope>NUCLEOTIDE SEQUENCE [LARGE SCALE GENOMIC DNA]</scope>
    <source>
        <strain evidence="5">180601</strain>
        <tissue evidence="5">Whole Body</tissue>
    </source>
</reference>
<organism evidence="5 6">
    <name type="scientific">Aphis craccivora</name>
    <name type="common">Cowpea aphid</name>
    <dbReference type="NCBI Taxonomy" id="307492"/>
    <lineage>
        <taxon>Eukaryota</taxon>
        <taxon>Metazoa</taxon>
        <taxon>Ecdysozoa</taxon>
        <taxon>Arthropoda</taxon>
        <taxon>Hexapoda</taxon>
        <taxon>Insecta</taxon>
        <taxon>Pterygota</taxon>
        <taxon>Neoptera</taxon>
        <taxon>Paraneoptera</taxon>
        <taxon>Hemiptera</taxon>
        <taxon>Sternorrhyncha</taxon>
        <taxon>Aphidomorpha</taxon>
        <taxon>Aphidoidea</taxon>
        <taxon>Aphididae</taxon>
        <taxon>Aphidini</taxon>
        <taxon>Aphis</taxon>
        <taxon>Aphis</taxon>
    </lineage>
</organism>
<gene>
    <name evidence="5" type="ORF">FWK35_00022511</name>
</gene>
<dbReference type="NCBIfam" id="NF008190">
    <property type="entry name" value="PRK10943.1"/>
    <property type="match status" value="1"/>
</dbReference>
<dbReference type="Pfam" id="PF03741">
    <property type="entry name" value="TerC"/>
    <property type="match status" value="1"/>
</dbReference>
<dbReference type="InterPro" id="IPR005496">
    <property type="entry name" value="Integral_membrane_TerC"/>
</dbReference>
<dbReference type="AlphaFoldDB" id="A0A6G0Y0E5"/>
<keyword evidence="3" id="KW-1133">Transmembrane helix</keyword>
<dbReference type="OrthoDB" id="422005at2759"/>
<dbReference type="Pfam" id="PF00313">
    <property type="entry name" value="CSD"/>
    <property type="match status" value="1"/>
</dbReference>
<feature type="non-terminal residue" evidence="5">
    <location>
        <position position="227"/>
    </location>
</feature>
<keyword evidence="6" id="KW-1185">Reference proteome</keyword>
<sequence>MSKIKGQVKWFNESKGFGFITPSNGSKDVFVHFSSIQGNGFKTLSEGQNVEFEIQDGQKEPSTWAGLLTLVVLEVVLGIDNLIFVAILSEKLPPNQRDKARLIGLGFALIMRLGLLSLISWVVTLTSPIINNRFFVLSVRDLILLIGGLFLLFKATIELHERLENEDHENTENKNYASFWAVVIQIVILDAVFSLDAIITAVGIVNQLLIMMIAVILAAIFMLLASK</sequence>
<dbReference type="GO" id="GO:0016020">
    <property type="term" value="C:membrane"/>
    <property type="evidence" value="ECO:0007669"/>
    <property type="project" value="InterPro"/>
</dbReference>
<dbReference type="Gene3D" id="2.40.50.140">
    <property type="entry name" value="Nucleic acid-binding proteins"/>
    <property type="match status" value="1"/>
</dbReference>
<dbReference type="InterPro" id="IPR011129">
    <property type="entry name" value="CSD"/>
</dbReference>
<evidence type="ECO:0000313" key="5">
    <source>
        <dbReference type="EMBL" id="KAF0746895.1"/>
    </source>
</evidence>
<comment type="subcellular location">
    <subcellularLocation>
        <location evidence="1">Cytoplasm</location>
    </subcellularLocation>
</comment>
<dbReference type="PROSITE" id="PS51857">
    <property type="entry name" value="CSD_2"/>
    <property type="match status" value="1"/>
</dbReference>
<comment type="caution">
    <text evidence="5">The sequence shown here is derived from an EMBL/GenBank/DDBJ whole genome shotgun (WGS) entry which is preliminary data.</text>
</comment>
<dbReference type="PROSITE" id="PS00352">
    <property type="entry name" value="CSD_1"/>
    <property type="match status" value="1"/>
</dbReference>
<keyword evidence="3" id="KW-0472">Membrane</keyword>
<protein>
    <submittedName>
        <fullName evidence="5">Protein lin-28</fullName>
    </submittedName>
</protein>
<keyword evidence="3" id="KW-0812">Transmembrane</keyword>
<dbReference type="InterPro" id="IPR002059">
    <property type="entry name" value="CSP_DNA-bd"/>
</dbReference>
<dbReference type="PANTHER" id="PTHR46565:SF20">
    <property type="entry name" value="COLD SHOCK DOMAIN-CONTAINING PROTEIN 4"/>
    <property type="match status" value="1"/>
</dbReference>
<evidence type="ECO:0000256" key="3">
    <source>
        <dbReference type="SAM" id="Phobius"/>
    </source>
</evidence>
<proteinExistence type="predicted"/>
<dbReference type="SMART" id="SM00357">
    <property type="entry name" value="CSP"/>
    <property type="match status" value="1"/>
</dbReference>